<protein>
    <submittedName>
        <fullName evidence="2">RHTO0S25e01156g1_1</fullName>
    </submittedName>
</protein>
<evidence type="ECO:0000256" key="1">
    <source>
        <dbReference type="SAM" id="MobiDB-lite"/>
    </source>
</evidence>
<feature type="compositionally biased region" description="Pro residues" evidence="1">
    <location>
        <begin position="20"/>
        <end position="32"/>
    </location>
</feature>
<name>A0A061BH73_RHOTO</name>
<evidence type="ECO:0000313" key="2">
    <source>
        <dbReference type="EMBL" id="CDR49318.1"/>
    </source>
</evidence>
<proteinExistence type="predicted"/>
<accession>A0A061BH73</accession>
<feature type="region of interest" description="Disordered" evidence="1">
    <location>
        <begin position="20"/>
        <end position="42"/>
    </location>
</feature>
<gene>
    <name evidence="2" type="ORF">RHTO0S_25e01156g</name>
</gene>
<dbReference type="OrthoDB" id="2527406at2759"/>
<dbReference type="EMBL" id="LK052960">
    <property type="protein sequence ID" value="CDR49318.1"/>
    <property type="molecule type" value="Genomic_DNA"/>
</dbReference>
<organism evidence="2">
    <name type="scientific">Rhodotorula toruloides</name>
    <name type="common">Yeast</name>
    <name type="synonym">Rhodosporidium toruloides</name>
    <dbReference type="NCBI Taxonomy" id="5286"/>
    <lineage>
        <taxon>Eukaryota</taxon>
        <taxon>Fungi</taxon>
        <taxon>Dikarya</taxon>
        <taxon>Basidiomycota</taxon>
        <taxon>Pucciniomycotina</taxon>
        <taxon>Microbotryomycetes</taxon>
        <taxon>Sporidiobolales</taxon>
        <taxon>Sporidiobolaceae</taxon>
        <taxon>Rhodotorula</taxon>
    </lineage>
</organism>
<dbReference type="AlphaFoldDB" id="A0A061BH73"/>
<reference evidence="2" key="1">
    <citation type="journal article" date="2014" name="Genome Announc.">
        <title>Draft genome sequence of Rhodosporidium toruloides CECT1137, an oleaginous yeast of biotechnological interest.</title>
        <authorList>
            <person name="Morin N."/>
            <person name="Calcas X."/>
            <person name="Devillers H."/>
            <person name="Durrens P."/>
            <person name="Sherman D.J."/>
            <person name="Nicaud J.-M."/>
            <person name="Neuveglise C."/>
        </authorList>
    </citation>
    <scope>NUCLEOTIDE SEQUENCE</scope>
    <source>
        <strain evidence="2">CECT1137</strain>
    </source>
</reference>
<sequence>MPTILSLPAELLSSIFTPPPSLPSLSPPPHNPSKPAETLSTPLRLSPSSVPICRVLEPFARENAWRFVQVKGLERLVKLGEAIERGDVKEETCRRVKGVEVISPGDNVGICDAHACERRWTAVFDALEGVEDVHIALPVTQIDRLLSSPNLCASRALITPSAPLSLTLTPDSPSSSSSAYSWLCDTSTPHTSRLSFSSLRHLARHSKGVQKLVMKGRMEIKAPAGVDGTEGFEEGEWELDEVEVESEPHAAGFSAFLSAPASLKSLKLRTAFTTEPTTVCSAIPPRARASLETFVWETSGYLARDLDTSFALYPSLRSLTLRSSSSALLFTPAFFQSLRSLQRLEHLALHGPRARDAAETCEMVAEWVESLSFADAEIAGGFDEEAEGTSPLKLLELDVCKPAWLSNKVAVDGKERPLSRAGVQARRLAAACVKHGVVLQGSVLDLVSASSPVLACTQ</sequence>
<feature type="compositionally biased region" description="Low complexity" evidence="1">
    <location>
        <begin position="33"/>
        <end position="42"/>
    </location>
</feature>